<dbReference type="InterPro" id="IPR001138">
    <property type="entry name" value="Zn2Cys6_DnaBD"/>
</dbReference>
<dbReference type="Proteomes" id="UP000235371">
    <property type="component" value="Unassembled WGS sequence"/>
</dbReference>
<feature type="region of interest" description="Disordered" evidence="5">
    <location>
        <begin position="28"/>
        <end position="67"/>
    </location>
</feature>
<dbReference type="OrthoDB" id="3971593at2759"/>
<dbReference type="GO" id="GO:0005634">
    <property type="term" value="C:nucleus"/>
    <property type="evidence" value="ECO:0007669"/>
    <property type="project" value="TreeGrafter"/>
</dbReference>
<dbReference type="AlphaFoldDB" id="A0A2J6SY41"/>
<protein>
    <recommendedName>
        <fullName evidence="6">Zn(2)-C6 fungal-type domain-containing protein</fullName>
    </recommendedName>
</protein>
<feature type="compositionally biased region" description="Low complexity" evidence="5">
    <location>
        <begin position="28"/>
        <end position="42"/>
    </location>
</feature>
<accession>A0A2J6SY41</accession>
<proteinExistence type="predicted"/>
<dbReference type="SUPFAM" id="SSF57701">
    <property type="entry name" value="Zn2/Cys6 DNA-binding domain"/>
    <property type="match status" value="1"/>
</dbReference>
<evidence type="ECO:0000256" key="3">
    <source>
        <dbReference type="ARBA" id="ARBA00023242"/>
    </source>
</evidence>
<dbReference type="RefSeq" id="XP_024732599.1">
    <property type="nucleotide sequence ID" value="XM_024875443.1"/>
</dbReference>
<dbReference type="SMART" id="SM00066">
    <property type="entry name" value="GAL4"/>
    <property type="match status" value="1"/>
</dbReference>
<evidence type="ECO:0000313" key="8">
    <source>
        <dbReference type="Proteomes" id="UP000235371"/>
    </source>
</evidence>
<dbReference type="PANTHER" id="PTHR47424:SF5">
    <property type="entry name" value="ZN(II)2CYS6 TRANSCRIPTION FACTOR (EUROFUNG)"/>
    <property type="match status" value="1"/>
</dbReference>
<dbReference type="PROSITE" id="PS00463">
    <property type="entry name" value="ZN2_CY6_FUNGAL_1"/>
    <property type="match status" value="1"/>
</dbReference>
<dbReference type="STRING" id="1095630.A0A2J6SY41"/>
<gene>
    <name evidence="7" type="ORF">K444DRAFT_537134</name>
</gene>
<dbReference type="GO" id="GO:0000981">
    <property type="term" value="F:DNA-binding transcription factor activity, RNA polymerase II-specific"/>
    <property type="evidence" value="ECO:0007669"/>
    <property type="project" value="InterPro"/>
</dbReference>
<organism evidence="7 8">
    <name type="scientific">Hyaloscypha bicolor E</name>
    <dbReference type="NCBI Taxonomy" id="1095630"/>
    <lineage>
        <taxon>Eukaryota</taxon>
        <taxon>Fungi</taxon>
        <taxon>Dikarya</taxon>
        <taxon>Ascomycota</taxon>
        <taxon>Pezizomycotina</taxon>
        <taxon>Leotiomycetes</taxon>
        <taxon>Helotiales</taxon>
        <taxon>Hyaloscyphaceae</taxon>
        <taxon>Hyaloscypha</taxon>
        <taxon>Hyaloscypha bicolor</taxon>
    </lineage>
</organism>
<keyword evidence="2" id="KW-0804">Transcription</keyword>
<dbReference type="Pfam" id="PF00172">
    <property type="entry name" value="Zn_clus"/>
    <property type="match status" value="1"/>
</dbReference>
<reference evidence="7 8" key="1">
    <citation type="submission" date="2016-04" db="EMBL/GenBank/DDBJ databases">
        <title>A degradative enzymes factory behind the ericoid mycorrhizal symbiosis.</title>
        <authorList>
            <consortium name="DOE Joint Genome Institute"/>
            <person name="Martino E."/>
            <person name="Morin E."/>
            <person name="Grelet G."/>
            <person name="Kuo A."/>
            <person name="Kohler A."/>
            <person name="Daghino S."/>
            <person name="Barry K."/>
            <person name="Choi C."/>
            <person name="Cichocki N."/>
            <person name="Clum A."/>
            <person name="Copeland A."/>
            <person name="Hainaut M."/>
            <person name="Haridas S."/>
            <person name="Labutti K."/>
            <person name="Lindquist E."/>
            <person name="Lipzen A."/>
            <person name="Khouja H.-R."/>
            <person name="Murat C."/>
            <person name="Ohm R."/>
            <person name="Olson A."/>
            <person name="Spatafora J."/>
            <person name="Veneault-Fourrey C."/>
            <person name="Henrissat B."/>
            <person name="Grigoriev I."/>
            <person name="Martin F."/>
            <person name="Perotto S."/>
        </authorList>
    </citation>
    <scope>NUCLEOTIDE SEQUENCE [LARGE SCALE GENOMIC DNA]</scope>
    <source>
        <strain evidence="7 8">E</strain>
    </source>
</reference>
<dbReference type="InterPro" id="IPR051127">
    <property type="entry name" value="Fungal_SecMet_Regulators"/>
</dbReference>
<sequence length="423" mass="46043">MNILEDQVTDLNYLVDTPIVPISPIAVSGSMNSQRQSSSAESPADTGPGSGKKRKNDETDANGNTHTRAKRNRYISIACNECKRRKIKCNGNTPCQRCGNLNLDCQYAPNCCSNGFKESEEFKQMNAHLASLQEQVDNLYANLNALRAGADAMSYPPPSEGSVSVSQPPPISPANRYRPAPKHPSFRGPTSSAFSLDVAKNTLHNMGYRGLVDEGVVTQDATPIASPRSIQPPTSAILNGSPDRDPIWALNKEEMVRLCRVYEEEMGLMYPVVNIEQIIIHGTNLFDFIDAALRTNLANPNTPGKGVYDEQSLVLKMVLACAAVVEGNGQSEIGYRLFESVREAADRILHGEAIEVKSLPLLVVVVGQKIRTSAQHKTCQTRNFISLSKRKSASSDMAIREGTCALCPPPDSNQSLPQQPVSC</sequence>
<feature type="domain" description="Zn(2)-C6 fungal-type" evidence="6">
    <location>
        <begin position="78"/>
        <end position="107"/>
    </location>
</feature>
<dbReference type="PROSITE" id="PS50048">
    <property type="entry name" value="ZN2_CY6_FUNGAL_2"/>
    <property type="match status" value="1"/>
</dbReference>
<keyword evidence="8" id="KW-1185">Reference proteome</keyword>
<dbReference type="EMBL" id="KZ613854">
    <property type="protein sequence ID" value="PMD55695.1"/>
    <property type="molecule type" value="Genomic_DNA"/>
</dbReference>
<feature type="coiled-coil region" evidence="4">
    <location>
        <begin position="122"/>
        <end position="149"/>
    </location>
</feature>
<keyword evidence="4" id="KW-0175">Coiled coil</keyword>
<evidence type="ECO:0000256" key="5">
    <source>
        <dbReference type="SAM" id="MobiDB-lite"/>
    </source>
</evidence>
<evidence type="ECO:0000256" key="2">
    <source>
        <dbReference type="ARBA" id="ARBA00023163"/>
    </source>
</evidence>
<name>A0A2J6SY41_9HELO</name>
<dbReference type="GO" id="GO:0008270">
    <property type="term" value="F:zinc ion binding"/>
    <property type="evidence" value="ECO:0007669"/>
    <property type="project" value="InterPro"/>
</dbReference>
<dbReference type="GeneID" id="36583523"/>
<dbReference type="Gene3D" id="4.10.240.10">
    <property type="entry name" value="Zn(2)-C6 fungal-type DNA-binding domain"/>
    <property type="match status" value="1"/>
</dbReference>
<evidence type="ECO:0000313" key="7">
    <source>
        <dbReference type="EMBL" id="PMD55695.1"/>
    </source>
</evidence>
<keyword evidence="1" id="KW-0805">Transcription regulation</keyword>
<feature type="region of interest" description="Disordered" evidence="5">
    <location>
        <begin position="152"/>
        <end position="191"/>
    </location>
</feature>
<evidence type="ECO:0000256" key="1">
    <source>
        <dbReference type="ARBA" id="ARBA00023015"/>
    </source>
</evidence>
<evidence type="ECO:0000259" key="6">
    <source>
        <dbReference type="PROSITE" id="PS50048"/>
    </source>
</evidence>
<dbReference type="InterPro" id="IPR036864">
    <property type="entry name" value="Zn2-C6_fun-type_DNA-bd_sf"/>
</dbReference>
<evidence type="ECO:0000256" key="4">
    <source>
        <dbReference type="SAM" id="Coils"/>
    </source>
</evidence>
<dbReference type="InParanoid" id="A0A2J6SY41"/>
<keyword evidence="3" id="KW-0539">Nucleus</keyword>
<dbReference type="CDD" id="cd00067">
    <property type="entry name" value="GAL4"/>
    <property type="match status" value="1"/>
</dbReference>
<dbReference type="GO" id="GO:0000978">
    <property type="term" value="F:RNA polymerase II cis-regulatory region sequence-specific DNA binding"/>
    <property type="evidence" value="ECO:0007669"/>
    <property type="project" value="TreeGrafter"/>
</dbReference>
<dbReference type="PANTHER" id="PTHR47424">
    <property type="entry name" value="REGULATORY PROTEIN GAL4"/>
    <property type="match status" value="1"/>
</dbReference>
<dbReference type="GO" id="GO:0000435">
    <property type="term" value="P:positive regulation of transcription from RNA polymerase II promoter by galactose"/>
    <property type="evidence" value="ECO:0007669"/>
    <property type="project" value="TreeGrafter"/>
</dbReference>